<feature type="domain" description="Methyltransferase type 11" evidence="1">
    <location>
        <begin position="2"/>
        <end position="66"/>
    </location>
</feature>
<keyword evidence="3" id="KW-1185">Reference proteome</keyword>
<protein>
    <recommendedName>
        <fullName evidence="1">Methyltransferase type 11 domain-containing protein</fullName>
    </recommendedName>
</protein>
<dbReference type="InterPro" id="IPR029063">
    <property type="entry name" value="SAM-dependent_MTases_sf"/>
</dbReference>
<evidence type="ECO:0000259" key="1">
    <source>
        <dbReference type="Pfam" id="PF08241"/>
    </source>
</evidence>
<comment type="caution">
    <text evidence="2">The sequence shown here is derived from an EMBL/GenBank/DDBJ whole genome shotgun (WGS) entry which is preliminary data.</text>
</comment>
<proteinExistence type="predicted"/>
<organism evidence="2 3">
    <name type="scientific">Dictyobacter halimunensis</name>
    <dbReference type="NCBI Taxonomy" id="3026934"/>
    <lineage>
        <taxon>Bacteria</taxon>
        <taxon>Bacillati</taxon>
        <taxon>Chloroflexota</taxon>
        <taxon>Ktedonobacteria</taxon>
        <taxon>Ktedonobacterales</taxon>
        <taxon>Dictyobacteraceae</taxon>
        <taxon>Dictyobacter</taxon>
    </lineage>
</organism>
<evidence type="ECO:0000313" key="2">
    <source>
        <dbReference type="EMBL" id="GLV53251.1"/>
    </source>
</evidence>
<dbReference type="SUPFAM" id="SSF53335">
    <property type="entry name" value="S-adenosyl-L-methionine-dependent methyltransferases"/>
    <property type="match status" value="1"/>
</dbReference>
<name>A0ABQ6FI58_9CHLR</name>
<dbReference type="Gene3D" id="3.40.50.150">
    <property type="entry name" value="Vaccinia Virus protein VP39"/>
    <property type="match status" value="1"/>
</dbReference>
<dbReference type="Pfam" id="PF08241">
    <property type="entry name" value="Methyltransf_11"/>
    <property type="match status" value="1"/>
</dbReference>
<dbReference type="EMBL" id="BSRI01000001">
    <property type="protein sequence ID" value="GLV53251.1"/>
    <property type="molecule type" value="Genomic_DNA"/>
</dbReference>
<sequence>MFEEAQTNLKDIPHTFEFRIVDAQQIPYGDSSFDYGIANNMLYHIPNLSLALSEIRRVLKTGGQCFATTIGQNVVDMFARLMQAAQSEQSEPQDDGFKFTLTSGASLQANYFPQVTLERLDRQVNIPDAGLLSAMLSSFTHMDAPSEHDDDAGSQKPLSFTFEYGLFIATSQANTNQ</sequence>
<evidence type="ECO:0000313" key="3">
    <source>
        <dbReference type="Proteomes" id="UP001344906"/>
    </source>
</evidence>
<dbReference type="Proteomes" id="UP001344906">
    <property type="component" value="Unassembled WGS sequence"/>
</dbReference>
<gene>
    <name evidence="2" type="ORF">KDH_01060</name>
</gene>
<accession>A0ABQ6FI58</accession>
<dbReference type="InterPro" id="IPR013216">
    <property type="entry name" value="Methyltransf_11"/>
</dbReference>
<reference evidence="2 3" key="1">
    <citation type="submission" date="2023-02" db="EMBL/GenBank/DDBJ databases">
        <title>Dictyobacter halimunensis sp. nov., a new member of the class Ktedonobacteria from forest soil in a geothermal area.</title>
        <authorList>
            <person name="Rachmania M.K."/>
            <person name="Ningsih F."/>
            <person name="Sakai Y."/>
            <person name="Yabe S."/>
            <person name="Yokota A."/>
            <person name="Sjamsuridzal W."/>
        </authorList>
    </citation>
    <scope>NUCLEOTIDE SEQUENCE [LARGE SCALE GENOMIC DNA]</scope>
    <source>
        <strain evidence="2 3">S3.2.2.5</strain>
    </source>
</reference>
<dbReference type="CDD" id="cd02440">
    <property type="entry name" value="AdoMet_MTases"/>
    <property type="match status" value="1"/>
</dbReference>